<organism evidence="1 2">
    <name type="scientific">Limnobaculum allomyrinae</name>
    <dbReference type="NCBI Taxonomy" id="2791986"/>
    <lineage>
        <taxon>Bacteria</taxon>
        <taxon>Pseudomonadati</taxon>
        <taxon>Pseudomonadota</taxon>
        <taxon>Gammaproteobacteria</taxon>
        <taxon>Enterobacterales</taxon>
        <taxon>Budviciaceae</taxon>
        <taxon>Limnobaculum</taxon>
    </lineage>
</organism>
<protein>
    <submittedName>
        <fullName evidence="1">Uncharacterized protein</fullName>
    </submittedName>
</protein>
<dbReference type="Proteomes" id="UP001296921">
    <property type="component" value="Unassembled WGS sequence"/>
</dbReference>
<name>A0ABS1IWL7_9GAMM</name>
<reference evidence="1 2" key="1">
    <citation type="submission" date="2020-11" db="EMBL/GenBank/DDBJ databases">
        <title>Insectihabitans protaetiae gen. nov. sp. nov. and Insectihabitans allomyrinae sp. nov., isolated from larvae of Protaetia brevitarsis seulensis and Allomyrina dichotoma, respectively.</title>
        <authorList>
            <person name="Lee S.D."/>
            <person name="Byeon Y.-S."/>
            <person name="Kim S.-M."/>
            <person name="Yang H.L."/>
            <person name="Kim I.S."/>
        </authorList>
    </citation>
    <scope>NUCLEOTIDE SEQUENCE [LARGE SCALE GENOMIC DNA]</scope>
    <source>
        <strain evidence="1 2">BWR-B9</strain>
    </source>
</reference>
<dbReference type="RefSeq" id="WP_218468709.1">
    <property type="nucleotide sequence ID" value="NZ_JADRCR010000019.1"/>
</dbReference>
<evidence type="ECO:0000313" key="1">
    <source>
        <dbReference type="EMBL" id="MBK5145977.1"/>
    </source>
</evidence>
<evidence type="ECO:0000313" key="2">
    <source>
        <dbReference type="Proteomes" id="UP001296921"/>
    </source>
</evidence>
<keyword evidence="2" id="KW-1185">Reference proteome</keyword>
<gene>
    <name evidence="1" type="ORF">I2494_20110</name>
</gene>
<dbReference type="EMBL" id="JADRCR010000019">
    <property type="protein sequence ID" value="MBK5145977.1"/>
    <property type="molecule type" value="Genomic_DNA"/>
</dbReference>
<comment type="caution">
    <text evidence="1">The sequence shown here is derived from an EMBL/GenBank/DDBJ whole genome shotgun (WGS) entry which is preliminary data.</text>
</comment>
<accession>A0ABS1IWL7</accession>
<sequence>MSIPELLTPNFLSGCSTFSSAQELFDKSGFTINSPSDFRAIPDEEWDAYISKNTTYDSWSDMLKMAGSEWARNQLKI</sequence>
<proteinExistence type="predicted"/>